<keyword evidence="1" id="KW-0812">Transmembrane</keyword>
<dbReference type="AlphaFoldDB" id="A0A7W7F7W8"/>
<dbReference type="EMBL" id="JACHNZ010000066">
    <property type="protein sequence ID" value="MBB4633891.1"/>
    <property type="molecule type" value="Genomic_DNA"/>
</dbReference>
<keyword evidence="3" id="KW-1185">Reference proteome</keyword>
<gene>
    <name evidence="2" type="ORF">GGQ98_003549</name>
</gene>
<keyword evidence="1" id="KW-0472">Membrane</keyword>
<name>A0A7W7F7W8_9SPHN</name>
<dbReference type="Proteomes" id="UP000566324">
    <property type="component" value="Unassembled WGS sequence"/>
</dbReference>
<evidence type="ECO:0000256" key="1">
    <source>
        <dbReference type="SAM" id="Phobius"/>
    </source>
</evidence>
<comment type="caution">
    <text evidence="2">The sequence shown here is derived from an EMBL/GenBank/DDBJ whole genome shotgun (WGS) entry which is preliminary data.</text>
</comment>
<reference evidence="2 3" key="1">
    <citation type="submission" date="2020-08" db="EMBL/GenBank/DDBJ databases">
        <title>Genomic Encyclopedia of Type Strains, Phase IV (KMG-IV): sequencing the most valuable type-strain genomes for metagenomic binning, comparative biology and taxonomic classification.</title>
        <authorList>
            <person name="Goeker M."/>
        </authorList>
    </citation>
    <scope>NUCLEOTIDE SEQUENCE [LARGE SCALE GENOMIC DNA]</scope>
    <source>
        <strain evidence="2 3">DSM 17328</strain>
    </source>
</reference>
<organism evidence="2 3">
    <name type="scientific">Sphingosinicella soli</name>
    <dbReference type="NCBI Taxonomy" id="333708"/>
    <lineage>
        <taxon>Bacteria</taxon>
        <taxon>Pseudomonadati</taxon>
        <taxon>Pseudomonadota</taxon>
        <taxon>Alphaproteobacteria</taxon>
        <taxon>Sphingomonadales</taxon>
        <taxon>Sphingosinicellaceae</taxon>
        <taxon>Sphingosinicella</taxon>
    </lineage>
</organism>
<evidence type="ECO:0000313" key="3">
    <source>
        <dbReference type="Proteomes" id="UP000566324"/>
    </source>
</evidence>
<sequence length="235" mass="24573">MIDDETLYAYLDGELSAEEARRVAAEVAADPALSARLEAQRRLRARLSAAFDPVASAAVPAGIAALPGSSNVSGIGGARAASAQRQGFGLRRWAAVAAALVAGLFGGHMLTSPEAPMALQDNRLVASPAIANTLDTRLASAGSQAPVQVHLTFRDAGGNICRSFNAPYVSGVACRENEAWAVRALFAREARADSTYRMAGTANAATMAYVEAIIVGDPFDAEAERRARQSGWAQR</sequence>
<dbReference type="RefSeq" id="WP_184071905.1">
    <property type="nucleotide sequence ID" value="NZ_JACHNZ010000066.1"/>
</dbReference>
<protein>
    <submittedName>
        <fullName evidence="2">Anti-sigma factor RsiW</fullName>
    </submittedName>
</protein>
<evidence type="ECO:0000313" key="2">
    <source>
        <dbReference type="EMBL" id="MBB4633891.1"/>
    </source>
</evidence>
<proteinExistence type="predicted"/>
<feature type="transmembrane region" description="Helical" evidence="1">
    <location>
        <begin position="93"/>
        <end position="110"/>
    </location>
</feature>
<accession>A0A7W7F7W8</accession>
<keyword evidence="1" id="KW-1133">Transmembrane helix</keyword>